<dbReference type="AlphaFoldDB" id="A0A9W8LNP9"/>
<dbReference type="PROSITE" id="PS50157">
    <property type="entry name" value="ZINC_FINGER_C2H2_2"/>
    <property type="match status" value="3"/>
</dbReference>
<evidence type="ECO:0000256" key="5">
    <source>
        <dbReference type="ARBA" id="ARBA00022833"/>
    </source>
</evidence>
<evidence type="ECO:0000313" key="9">
    <source>
        <dbReference type="EMBL" id="KAJ2787535.1"/>
    </source>
</evidence>
<evidence type="ECO:0000256" key="6">
    <source>
        <dbReference type="ARBA" id="ARBA00023242"/>
    </source>
</evidence>
<evidence type="ECO:0000256" key="4">
    <source>
        <dbReference type="ARBA" id="ARBA00022771"/>
    </source>
</evidence>
<feature type="domain" description="C2H2-type" evidence="8">
    <location>
        <begin position="362"/>
        <end position="389"/>
    </location>
</feature>
<evidence type="ECO:0000256" key="1">
    <source>
        <dbReference type="ARBA" id="ARBA00004123"/>
    </source>
</evidence>
<dbReference type="PANTHER" id="PTHR16515:SF49">
    <property type="entry name" value="GASTRULA ZINC FINGER PROTEIN XLCGF49.1-LIKE-RELATED"/>
    <property type="match status" value="1"/>
</dbReference>
<keyword evidence="5" id="KW-0862">Zinc</keyword>
<organism evidence="9 10">
    <name type="scientific">Coemansia interrupta</name>
    <dbReference type="NCBI Taxonomy" id="1126814"/>
    <lineage>
        <taxon>Eukaryota</taxon>
        <taxon>Fungi</taxon>
        <taxon>Fungi incertae sedis</taxon>
        <taxon>Zoopagomycota</taxon>
        <taxon>Kickxellomycotina</taxon>
        <taxon>Kickxellomycetes</taxon>
        <taxon>Kickxellales</taxon>
        <taxon>Kickxellaceae</taxon>
        <taxon>Coemansia</taxon>
    </lineage>
</organism>
<evidence type="ECO:0000256" key="2">
    <source>
        <dbReference type="ARBA" id="ARBA00022723"/>
    </source>
</evidence>
<evidence type="ECO:0000256" key="3">
    <source>
        <dbReference type="ARBA" id="ARBA00022737"/>
    </source>
</evidence>
<feature type="domain" description="C2H2-type" evidence="8">
    <location>
        <begin position="422"/>
        <end position="449"/>
    </location>
</feature>
<dbReference type="Pfam" id="PF13912">
    <property type="entry name" value="zf-C2H2_6"/>
    <property type="match status" value="1"/>
</dbReference>
<dbReference type="Pfam" id="PF00096">
    <property type="entry name" value="zf-C2H2"/>
    <property type="match status" value="1"/>
</dbReference>
<dbReference type="PROSITE" id="PS00028">
    <property type="entry name" value="ZINC_FINGER_C2H2_1"/>
    <property type="match status" value="3"/>
</dbReference>
<evidence type="ECO:0000256" key="7">
    <source>
        <dbReference type="PROSITE-ProRule" id="PRU00042"/>
    </source>
</evidence>
<dbReference type="Gene3D" id="3.30.160.60">
    <property type="entry name" value="Classic Zinc Finger"/>
    <property type="match status" value="2"/>
</dbReference>
<comment type="subcellular location">
    <subcellularLocation>
        <location evidence="1">Nucleus</location>
    </subcellularLocation>
</comment>
<sequence>MDFNSTNSADPIFGAYTTNEYYSPSQQLQMESLRQVQQPASIPALRASSTSRSMPNIATGSASSLSQLFDTPLLIDTSSIFSTSRGAATAPMPSSVYTETPMSSAVIELDNLLASAYESYLNTPANAANLTSPSFSVAQTRTTPTGNAPLFAPLDEIKPKDAANLTDELLDQLALADPATRQNIVHALVNYINPSVAYQSVSVPPNGVPTSFAPSLLQQAQSLASAAPLISEAPAQQTPAMFADTPIFSNDAGFAANDASTLESLFGLLSPPVVDARTPMLNTPLTTDVATPIILDLLDSSNKRKPHVAAAPQDLVNSLPCEADDLPLSSTLVAQVPVRPCAKRARESSGSDDEDADNAKRFHCDICNRGFSRQYNMRTHRKTHQPESVKARPFSCAHCTRTFTRKHDLIRHQVLHDDSSAFKCRHCSRGFARLDVMERHARAVHKVVE</sequence>
<dbReference type="PANTHER" id="PTHR16515">
    <property type="entry name" value="PR DOMAIN ZINC FINGER PROTEIN"/>
    <property type="match status" value="1"/>
</dbReference>
<dbReference type="Proteomes" id="UP001140172">
    <property type="component" value="Unassembled WGS sequence"/>
</dbReference>
<keyword evidence="3" id="KW-0677">Repeat</keyword>
<dbReference type="EMBL" id="JANBUM010000020">
    <property type="protein sequence ID" value="KAJ2787535.1"/>
    <property type="molecule type" value="Genomic_DNA"/>
</dbReference>
<proteinExistence type="predicted"/>
<accession>A0A9W8LNP9</accession>
<dbReference type="InterPro" id="IPR013087">
    <property type="entry name" value="Znf_C2H2_type"/>
</dbReference>
<dbReference type="SMART" id="SM00355">
    <property type="entry name" value="ZnF_C2H2"/>
    <property type="match status" value="3"/>
</dbReference>
<dbReference type="GO" id="GO:0008270">
    <property type="term" value="F:zinc ion binding"/>
    <property type="evidence" value="ECO:0007669"/>
    <property type="project" value="UniProtKB-KW"/>
</dbReference>
<reference evidence="9" key="1">
    <citation type="submission" date="2022-07" db="EMBL/GenBank/DDBJ databases">
        <title>Phylogenomic reconstructions and comparative analyses of Kickxellomycotina fungi.</title>
        <authorList>
            <person name="Reynolds N.K."/>
            <person name="Stajich J.E."/>
            <person name="Barry K."/>
            <person name="Grigoriev I.V."/>
            <person name="Crous P."/>
            <person name="Smith M.E."/>
        </authorList>
    </citation>
    <scope>NUCLEOTIDE SEQUENCE</scope>
    <source>
        <strain evidence="9">BCRC 34489</strain>
    </source>
</reference>
<dbReference type="OrthoDB" id="8922241at2759"/>
<feature type="domain" description="C2H2-type" evidence="8">
    <location>
        <begin position="394"/>
        <end position="421"/>
    </location>
</feature>
<evidence type="ECO:0000259" key="8">
    <source>
        <dbReference type="PROSITE" id="PS50157"/>
    </source>
</evidence>
<dbReference type="SUPFAM" id="SSF57667">
    <property type="entry name" value="beta-beta-alpha zinc fingers"/>
    <property type="match status" value="2"/>
</dbReference>
<keyword evidence="10" id="KW-1185">Reference proteome</keyword>
<dbReference type="GO" id="GO:0005634">
    <property type="term" value="C:nucleus"/>
    <property type="evidence" value="ECO:0007669"/>
    <property type="project" value="UniProtKB-SubCell"/>
</dbReference>
<dbReference type="GO" id="GO:0010468">
    <property type="term" value="P:regulation of gene expression"/>
    <property type="evidence" value="ECO:0007669"/>
    <property type="project" value="TreeGrafter"/>
</dbReference>
<keyword evidence="6" id="KW-0539">Nucleus</keyword>
<gene>
    <name evidence="9" type="ORF">GGI15_000666</name>
</gene>
<keyword evidence="2" id="KW-0479">Metal-binding</keyword>
<name>A0A9W8LNP9_9FUNG</name>
<dbReference type="InterPro" id="IPR050331">
    <property type="entry name" value="Zinc_finger"/>
</dbReference>
<protein>
    <recommendedName>
        <fullName evidence="8">C2H2-type domain-containing protein</fullName>
    </recommendedName>
</protein>
<evidence type="ECO:0000313" key="10">
    <source>
        <dbReference type="Proteomes" id="UP001140172"/>
    </source>
</evidence>
<comment type="caution">
    <text evidence="9">The sequence shown here is derived from an EMBL/GenBank/DDBJ whole genome shotgun (WGS) entry which is preliminary data.</text>
</comment>
<dbReference type="InterPro" id="IPR036236">
    <property type="entry name" value="Znf_C2H2_sf"/>
</dbReference>
<keyword evidence="4 7" id="KW-0863">Zinc-finger</keyword>